<accession>A0ABT8C723</accession>
<comment type="caution">
    <text evidence="1">The sequence shown here is derived from an EMBL/GenBank/DDBJ whole genome shotgun (WGS) entry which is preliminary data.</text>
</comment>
<organism evidence="1 2">
    <name type="scientific">Cyclobacterium jeungdonense</name>
    <dbReference type="NCBI Taxonomy" id="708087"/>
    <lineage>
        <taxon>Bacteria</taxon>
        <taxon>Pseudomonadati</taxon>
        <taxon>Bacteroidota</taxon>
        <taxon>Cytophagia</taxon>
        <taxon>Cytophagales</taxon>
        <taxon>Cyclobacteriaceae</taxon>
        <taxon>Cyclobacterium</taxon>
    </lineage>
</organism>
<keyword evidence="2" id="KW-1185">Reference proteome</keyword>
<evidence type="ECO:0000313" key="2">
    <source>
        <dbReference type="Proteomes" id="UP001236663"/>
    </source>
</evidence>
<protein>
    <submittedName>
        <fullName evidence="1">DUF4221 family protein</fullName>
    </submittedName>
</protein>
<dbReference type="RefSeq" id="WP_163386751.1">
    <property type="nucleotide sequence ID" value="NZ_JAUFQS010000010.1"/>
</dbReference>
<dbReference type="Pfam" id="PF13970">
    <property type="entry name" value="DUF4221"/>
    <property type="match status" value="1"/>
</dbReference>
<dbReference type="Proteomes" id="UP001236663">
    <property type="component" value="Unassembled WGS sequence"/>
</dbReference>
<dbReference type="EMBL" id="JAUFQS010000010">
    <property type="protein sequence ID" value="MDN3688564.1"/>
    <property type="molecule type" value="Genomic_DNA"/>
</dbReference>
<name>A0ABT8C723_9BACT</name>
<sequence>MRKLKLCSLELINVPYKSQLTRAGEFQGWKCLLFSVLFYISSACQEKGTEQGSQITAYSLDTVIIDSKDRILDLSGYMQRTDLNTDERSFFLYNRHDHSIDEINLDRKTFVRSFPLDAEGPNGVGQYIFALQSLKDNLLFLKSIPFSSVIDKSGRVVQKVNWLSAKDSLGGPFGDVPPRTELIVDIEDWRVVGTNLDFMKETAFLGVFSVLDNRVKNIDIDSKNSFSGYFLKAGTNFRPPWVYLTSDDNHIYVTHEYSNEIILFNPAGELVKVVDYEPKLTPKRPKLPEILNGTREQIRKEQRKLGEQVYFQPPVWDKVNRRYFRLSAQWIYGDGSDETASFPKARVFLSVLDAEFDLVGEVELKELFSANYKYFAKDGKLWVSQNFSDELGFFVFDL</sequence>
<gene>
    <name evidence="1" type="ORF">QWZ15_12040</name>
</gene>
<reference evidence="2" key="1">
    <citation type="journal article" date="2019" name="Int. J. Syst. Evol. Microbiol.">
        <title>The Global Catalogue of Microorganisms (GCM) 10K type strain sequencing project: providing services to taxonomists for standard genome sequencing and annotation.</title>
        <authorList>
            <consortium name="The Broad Institute Genomics Platform"/>
            <consortium name="The Broad Institute Genome Sequencing Center for Infectious Disease"/>
            <person name="Wu L."/>
            <person name="Ma J."/>
        </authorList>
    </citation>
    <scope>NUCLEOTIDE SEQUENCE [LARGE SCALE GENOMIC DNA]</scope>
    <source>
        <strain evidence="2">CECT 7706</strain>
    </source>
</reference>
<dbReference type="InterPro" id="IPR011044">
    <property type="entry name" value="Quino_amine_DH_bsu"/>
</dbReference>
<dbReference type="InterPro" id="IPR025316">
    <property type="entry name" value="DUF4221"/>
</dbReference>
<dbReference type="SUPFAM" id="SSF50969">
    <property type="entry name" value="YVTN repeat-like/Quinoprotein amine dehydrogenase"/>
    <property type="match status" value="1"/>
</dbReference>
<proteinExistence type="predicted"/>
<evidence type="ECO:0000313" key="1">
    <source>
        <dbReference type="EMBL" id="MDN3688564.1"/>
    </source>
</evidence>